<dbReference type="InterPro" id="IPR029466">
    <property type="entry name" value="NAM-associated_C"/>
</dbReference>
<feature type="compositionally biased region" description="Basic and acidic residues" evidence="1">
    <location>
        <begin position="214"/>
        <end position="235"/>
    </location>
</feature>
<name>A0AA39RM15_ACESA</name>
<evidence type="ECO:0000259" key="2">
    <source>
        <dbReference type="Pfam" id="PF14303"/>
    </source>
</evidence>
<feature type="region of interest" description="Disordered" evidence="1">
    <location>
        <begin position="29"/>
        <end position="51"/>
    </location>
</feature>
<reference evidence="3" key="1">
    <citation type="journal article" date="2022" name="Plant J.">
        <title>Strategies of tolerance reflected in two North American maple genomes.</title>
        <authorList>
            <person name="McEvoy S.L."/>
            <person name="Sezen U.U."/>
            <person name="Trouern-Trend A."/>
            <person name="McMahon S.M."/>
            <person name="Schaberg P.G."/>
            <person name="Yang J."/>
            <person name="Wegrzyn J.L."/>
            <person name="Swenson N.G."/>
        </authorList>
    </citation>
    <scope>NUCLEOTIDE SEQUENCE</scope>
    <source>
        <strain evidence="3">NS2018</strain>
    </source>
</reference>
<evidence type="ECO:0000313" key="4">
    <source>
        <dbReference type="Proteomes" id="UP001168877"/>
    </source>
</evidence>
<dbReference type="PANTHER" id="PTHR45125">
    <property type="entry name" value="F21J9.4-RELATED"/>
    <property type="match status" value="1"/>
</dbReference>
<organism evidence="3 4">
    <name type="scientific">Acer saccharum</name>
    <name type="common">Sugar maple</name>
    <dbReference type="NCBI Taxonomy" id="4024"/>
    <lineage>
        <taxon>Eukaryota</taxon>
        <taxon>Viridiplantae</taxon>
        <taxon>Streptophyta</taxon>
        <taxon>Embryophyta</taxon>
        <taxon>Tracheophyta</taxon>
        <taxon>Spermatophyta</taxon>
        <taxon>Magnoliopsida</taxon>
        <taxon>eudicotyledons</taxon>
        <taxon>Gunneridae</taxon>
        <taxon>Pentapetalae</taxon>
        <taxon>rosids</taxon>
        <taxon>malvids</taxon>
        <taxon>Sapindales</taxon>
        <taxon>Sapindaceae</taxon>
        <taxon>Hippocastanoideae</taxon>
        <taxon>Acereae</taxon>
        <taxon>Acer</taxon>
    </lineage>
</organism>
<protein>
    <recommendedName>
        <fullName evidence="2">No apical meristem-associated C-terminal domain-containing protein</fullName>
    </recommendedName>
</protein>
<feature type="domain" description="No apical meristem-associated C-terminal" evidence="2">
    <location>
        <begin position="156"/>
        <end position="308"/>
    </location>
</feature>
<dbReference type="EMBL" id="JAUESC010000386">
    <property type="protein sequence ID" value="KAK0576514.1"/>
    <property type="molecule type" value="Genomic_DNA"/>
</dbReference>
<reference evidence="3" key="2">
    <citation type="submission" date="2023-06" db="EMBL/GenBank/DDBJ databases">
        <authorList>
            <person name="Swenson N.G."/>
            <person name="Wegrzyn J.L."/>
            <person name="Mcevoy S.L."/>
        </authorList>
    </citation>
    <scope>NUCLEOTIDE SEQUENCE</scope>
    <source>
        <strain evidence="3">NS2018</strain>
        <tissue evidence="3">Leaf</tissue>
    </source>
</reference>
<comment type="caution">
    <text evidence="3">The sequence shown here is derived from an EMBL/GenBank/DDBJ whole genome shotgun (WGS) entry which is preliminary data.</text>
</comment>
<feature type="compositionally biased region" description="Polar residues" evidence="1">
    <location>
        <begin position="29"/>
        <end position="43"/>
    </location>
</feature>
<gene>
    <name evidence="3" type="ORF">LWI29_018725</name>
</gene>
<dbReference type="PANTHER" id="PTHR45125:SF51">
    <property type="entry name" value="F21J9.4-RELATED"/>
    <property type="match status" value="1"/>
</dbReference>
<keyword evidence="4" id="KW-1185">Reference proteome</keyword>
<sequence length="310" mass="36133">MNSKYDSYTNLLHGEVKIDDHVFTNHYPSQSTLPSQSPAQTESTSKKVQRSRNFSVEEDCLPVSAWLNISIDSVQGNDQKSVMYWKRICDYFHQHKLFESERTANSLMHRWSAIQLLVNKFCGYYAQIDARQQSGVNEQDKIFQAKALYHQVQGQPFQLLHCWHELKHHPKWTMDGSKKKSKTRKNSSPATSSPSTPTSINLGEDDVSNETFVDFERPIGRKAAKDQQKKGKEKNPITPATLLLQEYRVENKEMDHKKMELYEKTFAQEQEKLILEQDKFRLKAQKEKERIMSIDTTNMPAFKAQYYESL</sequence>
<proteinExistence type="predicted"/>
<dbReference type="AlphaFoldDB" id="A0AA39RM15"/>
<accession>A0AA39RM15</accession>
<dbReference type="Pfam" id="PF14303">
    <property type="entry name" value="NAM-associated"/>
    <property type="match status" value="1"/>
</dbReference>
<feature type="compositionally biased region" description="Low complexity" evidence="1">
    <location>
        <begin position="186"/>
        <end position="199"/>
    </location>
</feature>
<evidence type="ECO:0000313" key="3">
    <source>
        <dbReference type="EMBL" id="KAK0576514.1"/>
    </source>
</evidence>
<feature type="region of interest" description="Disordered" evidence="1">
    <location>
        <begin position="173"/>
        <end position="237"/>
    </location>
</feature>
<dbReference type="Proteomes" id="UP001168877">
    <property type="component" value="Unassembled WGS sequence"/>
</dbReference>
<evidence type="ECO:0000256" key="1">
    <source>
        <dbReference type="SAM" id="MobiDB-lite"/>
    </source>
</evidence>